<evidence type="ECO:0000313" key="1">
    <source>
        <dbReference type="EMBL" id="KAG5303474.1"/>
    </source>
</evidence>
<dbReference type="Proteomes" id="UP000670092">
    <property type="component" value="Unassembled WGS sequence"/>
</dbReference>
<proteinExistence type="predicted"/>
<dbReference type="EMBL" id="JAEVHI010000001">
    <property type="protein sequence ID" value="KAG5303474.1"/>
    <property type="molecule type" value="Genomic_DNA"/>
</dbReference>
<evidence type="ECO:0000313" key="2">
    <source>
        <dbReference type="Proteomes" id="UP000670092"/>
    </source>
</evidence>
<accession>A0A8H7Z3J5</accession>
<dbReference type="AlphaFoldDB" id="A0A8H7Z3J5"/>
<organism evidence="1 2">
    <name type="scientific">Ajellomyces capsulatus</name>
    <name type="common">Darling's disease fungus</name>
    <name type="synonym">Histoplasma capsulatum</name>
    <dbReference type="NCBI Taxonomy" id="5037"/>
    <lineage>
        <taxon>Eukaryota</taxon>
        <taxon>Fungi</taxon>
        <taxon>Dikarya</taxon>
        <taxon>Ascomycota</taxon>
        <taxon>Pezizomycotina</taxon>
        <taxon>Eurotiomycetes</taxon>
        <taxon>Eurotiomycetidae</taxon>
        <taxon>Onygenales</taxon>
        <taxon>Ajellomycetaceae</taxon>
        <taxon>Histoplasma</taxon>
    </lineage>
</organism>
<comment type="caution">
    <text evidence="1">The sequence shown here is derived from an EMBL/GenBank/DDBJ whole genome shotgun (WGS) entry which is preliminary data.</text>
</comment>
<sequence>MERKAFFEFCIDCTSFPRGIFLLHIPSRCKARQLHIKQFQHRKYIQCILWFLSYSPVSCFSPEDI</sequence>
<protein>
    <submittedName>
        <fullName evidence="1">Uncharacterized protein</fullName>
    </submittedName>
</protein>
<reference evidence="1 2" key="1">
    <citation type="submission" date="2021-01" db="EMBL/GenBank/DDBJ databases">
        <title>Chromosome-level genome assembly of a human fungal pathogen reveals clustering of transcriptionally co-regulated genes.</title>
        <authorList>
            <person name="Voorhies M."/>
            <person name="Cohen S."/>
            <person name="Shea T.P."/>
            <person name="Petrus S."/>
            <person name="Munoz J.F."/>
            <person name="Poplawski S."/>
            <person name="Goldman W.E."/>
            <person name="Michael T."/>
            <person name="Cuomo C.A."/>
            <person name="Sil A."/>
            <person name="Beyhan S."/>
        </authorList>
    </citation>
    <scope>NUCLEOTIDE SEQUENCE [LARGE SCALE GENOMIC DNA]</scope>
    <source>
        <strain evidence="1 2">G184AR</strain>
    </source>
</reference>
<gene>
    <name evidence="1" type="ORF">I7I52_01488</name>
</gene>
<name>A0A8H7Z3J5_AJECA</name>
<dbReference type="VEuPathDB" id="FungiDB:I7I52_01488"/>